<dbReference type="GO" id="GO:0003700">
    <property type="term" value="F:DNA-binding transcription factor activity"/>
    <property type="evidence" value="ECO:0007669"/>
    <property type="project" value="InterPro"/>
</dbReference>
<dbReference type="PANTHER" id="PTHR34701">
    <property type="entry name" value="TRANSCRIPTIONAL REGULATOR MRAZ"/>
    <property type="match status" value="1"/>
</dbReference>
<dbReference type="NCBIfam" id="TIGR00242">
    <property type="entry name" value="division/cell wall cluster transcriptional repressor MraZ"/>
    <property type="match status" value="1"/>
</dbReference>
<dbReference type="PANTHER" id="PTHR34701:SF1">
    <property type="entry name" value="TRANSCRIPTIONAL REGULATOR MRAZ"/>
    <property type="match status" value="1"/>
</dbReference>
<dbReference type="HAMAP" id="MF_01008">
    <property type="entry name" value="MraZ"/>
    <property type="match status" value="1"/>
</dbReference>
<reference evidence="8" key="1">
    <citation type="submission" date="2018-05" db="EMBL/GenBank/DDBJ databases">
        <authorList>
            <person name="Lanie J.A."/>
            <person name="Ng W.-L."/>
            <person name="Kazmierczak K.M."/>
            <person name="Andrzejewski T.M."/>
            <person name="Davidsen T.M."/>
            <person name="Wayne K.J."/>
            <person name="Tettelin H."/>
            <person name="Glass J.I."/>
            <person name="Rusch D."/>
            <person name="Podicherti R."/>
            <person name="Tsui H.-C.T."/>
            <person name="Winkler M.E."/>
        </authorList>
    </citation>
    <scope>NUCLEOTIDE SEQUENCE</scope>
</reference>
<evidence type="ECO:0000256" key="1">
    <source>
        <dbReference type="ARBA" id="ARBA00013860"/>
    </source>
</evidence>
<sequence>MTINKNTFTGEFSYSLDSKGRLNIPAKFRNVLSKENQRSFVITRGMDTCVWVYPLEIWLTIEDELRKLSSLSRINRSFVRSTVRYASTVQYDKQGRIALSQNLIHYAKLKKDALIIGMVNKIEIWNPKLLHTAEKDFNEIKSSEFDELASQIVL</sequence>
<feature type="domain" description="SpoVT-AbrB" evidence="7">
    <location>
        <begin position="11"/>
        <end position="57"/>
    </location>
</feature>
<dbReference type="InterPro" id="IPR035642">
    <property type="entry name" value="MraZ_N"/>
</dbReference>
<dbReference type="GO" id="GO:2000143">
    <property type="term" value="P:negative regulation of DNA-templated transcription initiation"/>
    <property type="evidence" value="ECO:0007669"/>
    <property type="project" value="TreeGrafter"/>
</dbReference>
<dbReference type="InterPro" id="IPR037914">
    <property type="entry name" value="SpoVT-AbrB_sf"/>
</dbReference>
<keyword evidence="6" id="KW-0804">Transcription</keyword>
<dbReference type="Pfam" id="PF02381">
    <property type="entry name" value="MraZ"/>
    <property type="match status" value="2"/>
</dbReference>
<dbReference type="InterPro" id="IPR007159">
    <property type="entry name" value="SpoVT-AbrB_dom"/>
</dbReference>
<evidence type="ECO:0000256" key="6">
    <source>
        <dbReference type="ARBA" id="ARBA00023163"/>
    </source>
</evidence>
<dbReference type="InterPro" id="IPR020603">
    <property type="entry name" value="MraZ_dom"/>
</dbReference>
<dbReference type="Gene3D" id="3.40.1550.20">
    <property type="entry name" value="Transcriptional regulator MraZ domain"/>
    <property type="match status" value="1"/>
</dbReference>
<dbReference type="GO" id="GO:0000976">
    <property type="term" value="F:transcription cis-regulatory region binding"/>
    <property type="evidence" value="ECO:0007669"/>
    <property type="project" value="TreeGrafter"/>
</dbReference>
<evidence type="ECO:0000259" key="7">
    <source>
        <dbReference type="PROSITE" id="PS51740"/>
    </source>
</evidence>
<gene>
    <name evidence="8" type="ORF">METZ01_LOCUS277469</name>
</gene>
<evidence type="ECO:0000256" key="3">
    <source>
        <dbReference type="ARBA" id="ARBA00022737"/>
    </source>
</evidence>
<dbReference type="PROSITE" id="PS51740">
    <property type="entry name" value="SPOVT_ABRB"/>
    <property type="match status" value="2"/>
</dbReference>
<feature type="domain" description="SpoVT-AbrB" evidence="7">
    <location>
        <begin position="86"/>
        <end position="129"/>
    </location>
</feature>
<keyword evidence="2" id="KW-0963">Cytoplasm</keyword>
<dbReference type="InterPro" id="IPR038619">
    <property type="entry name" value="MraZ_sf"/>
</dbReference>
<dbReference type="AlphaFoldDB" id="A0A382KM09"/>
<keyword evidence="4" id="KW-0805">Transcription regulation</keyword>
<dbReference type="InterPro" id="IPR035644">
    <property type="entry name" value="MraZ_C"/>
</dbReference>
<evidence type="ECO:0000313" key="8">
    <source>
        <dbReference type="EMBL" id="SVC24615.1"/>
    </source>
</evidence>
<name>A0A382KM09_9ZZZZ</name>
<organism evidence="8">
    <name type="scientific">marine metagenome</name>
    <dbReference type="NCBI Taxonomy" id="408172"/>
    <lineage>
        <taxon>unclassified sequences</taxon>
        <taxon>metagenomes</taxon>
        <taxon>ecological metagenomes</taxon>
    </lineage>
</organism>
<protein>
    <recommendedName>
        <fullName evidence="1">Transcriptional regulator MraZ</fullName>
    </recommendedName>
</protein>
<dbReference type="SUPFAM" id="SSF89447">
    <property type="entry name" value="AbrB/MazE/MraZ-like"/>
    <property type="match status" value="1"/>
</dbReference>
<dbReference type="CDD" id="cd16320">
    <property type="entry name" value="MraZ_N"/>
    <property type="match status" value="1"/>
</dbReference>
<evidence type="ECO:0000256" key="4">
    <source>
        <dbReference type="ARBA" id="ARBA00023015"/>
    </source>
</evidence>
<evidence type="ECO:0000256" key="2">
    <source>
        <dbReference type="ARBA" id="ARBA00022490"/>
    </source>
</evidence>
<evidence type="ECO:0000256" key="5">
    <source>
        <dbReference type="ARBA" id="ARBA00023125"/>
    </source>
</evidence>
<proteinExistence type="inferred from homology"/>
<dbReference type="CDD" id="cd16321">
    <property type="entry name" value="MraZ_C"/>
    <property type="match status" value="1"/>
</dbReference>
<keyword evidence="5" id="KW-0238">DNA-binding</keyword>
<dbReference type="InterPro" id="IPR003444">
    <property type="entry name" value="MraZ"/>
</dbReference>
<keyword evidence="3" id="KW-0677">Repeat</keyword>
<dbReference type="EMBL" id="UINC01081085">
    <property type="protein sequence ID" value="SVC24615.1"/>
    <property type="molecule type" value="Genomic_DNA"/>
</dbReference>
<accession>A0A382KM09</accession>